<dbReference type="RefSeq" id="WP_188861390.1">
    <property type="nucleotide sequence ID" value="NZ_BMLT01000007.1"/>
</dbReference>
<proteinExistence type="inferred from homology"/>
<organism evidence="6 7">
    <name type="scientific">Marinobacterium nitratireducens</name>
    <dbReference type="NCBI Taxonomy" id="518897"/>
    <lineage>
        <taxon>Bacteria</taxon>
        <taxon>Pseudomonadati</taxon>
        <taxon>Pseudomonadota</taxon>
        <taxon>Gammaproteobacteria</taxon>
        <taxon>Oceanospirillales</taxon>
        <taxon>Oceanospirillaceae</taxon>
        <taxon>Marinobacterium</taxon>
    </lineage>
</organism>
<reference evidence="6 7" key="1">
    <citation type="journal article" date="2014" name="Int. J. Syst. Evol. Microbiol.">
        <title>Complete genome sequence of Corynebacterium casei LMG S-19264T (=DSM 44701T), isolated from a smear-ripened cheese.</title>
        <authorList>
            <consortium name="US DOE Joint Genome Institute (JGI-PGF)"/>
            <person name="Walter F."/>
            <person name="Albersmeier A."/>
            <person name="Kalinowski J."/>
            <person name="Ruckert C."/>
        </authorList>
    </citation>
    <scope>NUCLEOTIDE SEQUENCE [LARGE SCALE GENOMIC DNA]</scope>
    <source>
        <strain evidence="6 7">CGMCC 1.7286</strain>
    </source>
</reference>
<comment type="caution">
    <text evidence="6">The sequence shown here is derived from an EMBL/GenBank/DDBJ whole genome shotgun (WGS) entry which is preliminary data.</text>
</comment>
<dbReference type="EMBL" id="BMLT01000007">
    <property type="protein sequence ID" value="GGO84163.1"/>
    <property type="molecule type" value="Genomic_DNA"/>
</dbReference>
<sequence length="63" mass="7032">MPVIQVNMIEGRSEKQKEALIQELTEACYKAISAPHESVRVLINEIPKKHYGIGGKTAEKLGR</sequence>
<dbReference type="Pfam" id="PF01361">
    <property type="entry name" value="Tautomerase"/>
    <property type="match status" value="1"/>
</dbReference>
<evidence type="ECO:0000259" key="5">
    <source>
        <dbReference type="Pfam" id="PF01361"/>
    </source>
</evidence>
<accession>A0A918DU91</accession>
<dbReference type="PANTHER" id="PTHR35530">
    <property type="entry name" value="TAUTOMERASE-RELATED"/>
    <property type="match status" value="1"/>
</dbReference>
<name>A0A918DU91_9GAMM</name>
<evidence type="ECO:0000256" key="2">
    <source>
        <dbReference type="ARBA" id="ARBA00023235"/>
    </source>
</evidence>
<evidence type="ECO:0000313" key="6">
    <source>
        <dbReference type="EMBL" id="GGO84163.1"/>
    </source>
</evidence>
<evidence type="ECO:0000313" key="7">
    <source>
        <dbReference type="Proteomes" id="UP000599578"/>
    </source>
</evidence>
<dbReference type="NCBIfam" id="NF002571">
    <property type="entry name" value="PRK02220.1"/>
    <property type="match status" value="1"/>
</dbReference>
<keyword evidence="7" id="KW-1185">Reference proteome</keyword>
<keyword evidence="2 4" id="KW-0413">Isomerase</keyword>
<dbReference type="Proteomes" id="UP000599578">
    <property type="component" value="Unassembled WGS sequence"/>
</dbReference>
<gene>
    <name evidence="6" type="ORF">GCM10011348_29770</name>
</gene>
<evidence type="ECO:0000256" key="3">
    <source>
        <dbReference type="PIRSR" id="PIRSR618191-1"/>
    </source>
</evidence>
<dbReference type="GO" id="GO:0016853">
    <property type="term" value="F:isomerase activity"/>
    <property type="evidence" value="ECO:0007669"/>
    <property type="project" value="UniProtKB-UniRule"/>
</dbReference>
<dbReference type="AlphaFoldDB" id="A0A918DU91"/>
<dbReference type="Gene3D" id="3.30.429.10">
    <property type="entry name" value="Macrophage Migration Inhibitory Factor"/>
    <property type="match status" value="1"/>
</dbReference>
<comment type="similarity">
    <text evidence="1 4">Belongs to the 4-oxalocrotonate tautomerase family.</text>
</comment>
<dbReference type="NCBIfam" id="TIGR00013">
    <property type="entry name" value="taut"/>
    <property type="match status" value="1"/>
</dbReference>
<evidence type="ECO:0000256" key="1">
    <source>
        <dbReference type="ARBA" id="ARBA00006723"/>
    </source>
</evidence>
<protein>
    <recommendedName>
        <fullName evidence="4">Tautomerase</fullName>
        <ecNumber evidence="4">5.3.2.-</ecNumber>
    </recommendedName>
</protein>
<feature type="domain" description="4-oxalocrotonate tautomerase-like" evidence="5">
    <location>
        <begin position="2"/>
        <end position="57"/>
    </location>
</feature>
<dbReference type="SUPFAM" id="SSF55331">
    <property type="entry name" value="Tautomerase/MIF"/>
    <property type="match status" value="1"/>
</dbReference>
<feature type="active site" description="Proton acceptor; via imino nitrogen" evidence="3">
    <location>
        <position position="2"/>
    </location>
</feature>
<dbReference type="PANTHER" id="PTHR35530:SF1">
    <property type="entry name" value="2-HYDROXYMUCONATE TAUTOMERASE"/>
    <property type="match status" value="1"/>
</dbReference>
<dbReference type="InterPro" id="IPR018191">
    <property type="entry name" value="4-OT"/>
</dbReference>
<dbReference type="EC" id="5.3.2.-" evidence="4"/>
<dbReference type="InterPro" id="IPR014347">
    <property type="entry name" value="Tautomerase/MIF_sf"/>
</dbReference>
<evidence type="ECO:0000256" key="4">
    <source>
        <dbReference type="RuleBase" id="RU362032"/>
    </source>
</evidence>
<dbReference type="InterPro" id="IPR004370">
    <property type="entry name" value="4-OT-like_dom"/>
</dbReference>